<evidence type="ECO:0000256" key="1">
    <source>
        <dbReference type="SAM" id="MobiDB-lite"/>
    </source>
</evidence>
<dbReference type="AlphaFoldDB" id="A0A7C9K2L6"/>
<sequence length="271" mass="29334">MTAASKKDLGVPTMGGDMVGALRRRGRGGAPGTVAAASIPEPYEGGETGELDDNERADLAVCEQAVDALRRAFWAAGKALDVIRRARLYRQEYATFEDYVSDRWDMQTSQAYRLIEAWPLAERLAMSPMGDKINERQIRALLPMASEHGQDAAELVYATLAETDGVKVTAALLHDVVSALKPGPFDQQAVISQINAFLDGNNLGPDAAPVPPVQLWRTESRRARTAIGRLRLHTEAIAAADPDDARALAAELRAMAAEVEKRVKGKGSERS</sequence>
<feature type="region of interest" description="Disordered" evidence="1">
    <location>
        <begin position="26"/>
        <end position="50"/>
    </location>
</feature>
<accession>A0A7C9K2L6</accession>
<proteinExistence type="predicted"/>
<name>A0A7C9K2L6_9ACTN</name>
<organism evidence="2 3">
    <name type="scientific">Herbidospora solisilvae</name>
    <dbReference type="NCBI Taxonomy" id="2696284"/>
    <lineage>
        <taxon>Bacteria</taxon>
        <taxon>Bacillati</taxon>
        <taxon>Actinomycetota</taxon>
        <taxon>Actinomycetes</taxon>
        <taxon>Streptosporangiales</taxon>
        <taxon>Streptosporangiaceae</taxon>
        <taxon>Herbidospora</taxon>
    </lineage>
</organism>
<evidence type="ECO:0000313" key="3">
    <source>
        <dbReference type="Proteomes" id="UP000479526"/>
    </source>
</evidence>
<reference evidence="2 3" key="1">
    <citation type="submission" date="2020-01" db="EMBL/GenBank/DDBJ databases">
        <title>Herbidospora sp. NEAU-GS84 nov., a novel actinomycete isolated from soil.</title>
        <authorList>
            <person name="Han L."/>
        </authorList>
    </citation>
    <scope>NUCLEOTIDE SEQUENCE [LARGE SCALE GENOMIC DNA]</scope>
    <source>
        <strain evidence="2 3">NEAU-GS84</strain>
    </source>
</reference>
<keyword evidence="3" id="KW-1185">Reference proteome</keyword>
<dbReference type="RefSeq" id="WP_161484387.1">
    <property type="nucleotide sequence ID" value="NZ_WXEW01000018.1"/>
</dbReference>
<dbReference type="EMBL" id="WXEW01000018">
    <property type="protein sequence ID" value="NAS27459.1"/>
    <property type="molecule type" value="Genomic_DNA"/>
</dbReference>
<gene>
    <name evidence="2" type="ORF">GT755_38060</name>
</gene>
<evidence type="ECO:0000313" key="2">
    <source>
        <dbReference type="EMBL" id="NAS27459.1"/>
    </source>
</evidence>
<protein>
    <submittedName>
        <fullName evidence="2">Uncharacterized protein</fullName>
    </submittedName>
</protein>
<comment type="caution">
    <text evidence="2">The sequence shown here is derived from an EMBL/GenBank/DDBJ whole genome shotgun (WGS) entry which is preliminary data.</text>
</comment>
<dbReference type="Proteomes" id="UP000479526">
    <property type="component" value="Unassembled WGS sequence"/>
</dbReference>